<evidence type="ECO:0000256" key="4">
    <source>
        <dbReference type="ARBA" id="ARBA00022526"/>
    </source>
</evidence>
<reference evidence="11 12" key="1">
    <citation type="submission" date="2009-08" db="EMBL/GenBank/DDBJ databases">
        <title>The Genome Sequence of Spizellomyces punctatus strain DAOM BR117.</title>
        <authorList>
            <consortium name="The Broad Institute Genome Sequencing Platform"/>
            <person name="Russ C."/>
            <person name="Cuomo C."/>
            <person name="Shea T."/>
            <person name="Young S.K."/>
            <person name="Zeng Q."/>
            <person name="Koehrsen M."/>
            <person name="Haas B."/>
            <person name="Borodovsky M."/>
            <person name="Guigo R."/>
            <person name="Alvarado L."/>
            <person name="Berlin A."/>
            <person name="Bochicchio J."/>
            <person name="Borenstein D."/>
            <person name="Chapman S."/>
            <person name="Chen Z."/>
            <person name="Engels R."/>
            <person name="Freedman E."/>
            <person name="Gellesch M."/>
            <person name="Goldberg J."/>
            <person name="Griggs A."/>
            <person name="Gujja S."/>
            <person name="Heiman D."/>
            <person name="Hepburn T."/>
            <person name="Howarth C."/>
            <person name="Jen D."/>
            <person name="Larson L."/>
            <person name="Lewis B."/>
            <person name="Mehta T."/>
            <person name="Park D."/>
            <person name="Pearson M."/>
            <person name="Roberts A."/>
            <person name="Saif S."/>
            <person name="Shenoy N."/>
            <person name="Sisk P."/>
            <person name="Stolte C."/>
            <person name="Sykes S."/>
            <person name="Thomson T."/>
            <person name="Walk T."/>
            <person name="White J."/>
            <person name="Yandava C."/>
            <person name="Burger G."/>
            <person name="Gray M.W."/>
            <person name="Holland P.W.H."/>
            <person name="King N."/>
            <person name="Lang F.B.F."/>
            <person name="Roger A.J."/>
            <person name="Ruiz-Trillo I."/>
            <person name="Lander E."/>
            <person name="Nusbaum C."/>
        </authorList>
    </citation>
    <scope>NUCLEOTIDE SEQUENCE [LARGE SCALE GENOMIC DNA]</scope>
    <source>
        <strain evidence="11 12">DAOM BR117</strain>
    </source>
</reference>
<dbReference type="InterPro" id="IPR022675">
    <property type="entry name" value="G6P_DH_C"/>
</dbReference>
<dbReference type="Gene3D" id="3.40.50.720">
    <property type="entry name" value="NAD(P)-binding Rossmann-like Domain"/>
    <property type="match status" value="1"/>
</dbReference>
<dbReference type="VEuPathDB" id="FungiDB:SPPG_04565"/>
<dbReference type="UniPathway" id="UPA00115">
    <property type="reaction ID" value="UER00408"/>
</dbReference>
<dbReference type="SUPFAM" id="SSF51735">
    <property type="entry name" value="NAD(P)-binding Rossmann-fold domains"/>
    <property type="match status" value="1"/>
</dbReference>
<dbReference type="InParanoid" id="A0A0L0HGP9"/>
<dbReference type="PANTHER" id="PTHR23429">
    <property type="entry name" value="GLUCOSE-6-PHOSPHATE 1-DEHYDROGENASE G6PD"/>
    <property type="match status" value="1"/>
</dbReference>
<comment type="function">
    <text evidence="8">Catalyzes the rate-limiting step of the oxidative pentose-phosphate pathway, which represents a route for the dissimilation of carbohydrates besides glycolysis.</text>
</comment>
<dbReference type="GO" id="GO:0004345">
    <property type="term" value="F:glucose-6-phosphate dehydrogenase activity"/>
    <property type="evidence" value="ECO:0007669"/>
    <property type="project" value="UniProtKB-EC"/>
</dbReference>
<keyword evidence="4 8" id="KW-0313">Glucose metabolism</keyword>
<dbReference type="Pfam" id="PF02781">
    <property type="entry name" value="G6PD_C"/>
    <property type="match status" value="1"/>
</dbReference>
<evidence type="ECO:0000259" key="9">
    <source>
        <dbReference type="Pfam" id="PF00479"/>
    </source>
</evidence>
<feature type="domain" description="Glucose-6-phosphate dehydrogenase NAD-binding" evidence="9">
    <location>
        <begin position="12"/>
        <end position="191"/>
    </location>
</feature>
<dbReference type="GO" id="GO:0050661">
    <property type="term" value="F:NADP binding"/>
    <property type="evidence" value="ECO:0007669"/>
    <property type="project" value="InterPro"/>
</dbReference>
<evidence type="ECO:0000256" key="2">
    <source>
        <dbReference type="ARBA" id="ARBA00013019"/>
    </source>
</evidence>
<keyword evidence="6 8" id="KW-0560">Oxidoreductase</keyword>
<proteinExistence type="inferred from homology"/>
<dbReference type="PIRSF" id="PIRSF000110">
    <property type="entry name" value="G6PD"/>
    <property type="match status" value="1"/>
</dbReference>
<comment type="catalytic activity">
    <reaction evidence="8">
        <text>D-glucose 6-phosphate + NADP(+) = 6-phospho-D-glucono-1,5-lactone + NADPH + H(+)</text>
        <dbReference type="Rhea" id="RHEA:15841"/>
        <dbReference type="ChEBI" id="CHEBI:15378"/>
        <dbReference type="ChEBI" id="CHEBI:57783"/>
        <dbReference type="ChEBI" id="CHEBI:57955"/>
        <dbReference type="ChEBI" id="CHEBI:58349"/>
        <dbReference type="ChEBI" id="CHEBI:61548"/>
        <dbReference type="EC" id="1.1.1.49"/>
    </reaction>
</comment>
<feature type="domain" description="Glucose-6-phosphate dehydrogenase C-terminal" evidence="10">
    <location>
        <begin position="196"/>
        <end position="485"/>
    </location>
</feature>
<evidence type="ECO:0000256" key="1">
    <source>
        <dbReference type="ARBA" id="ARBA00004937"/>
    </source>
</evidence>
<dbReference type="eggNOG" id="KOG0563">
    <property type="taxonomic scope" value="Eukaryota"/>
</dbReference>
<evidence type="ECO:0000256" key="6">
    <source>
        <dbReference type="ARBA" id="ARBA00023002"/>
    </source>
</evidence>
<name>A0A0L0HGP9_SPIPD</name>
<dbReference type="OrthoDB" id="60984at2759"/>
<gene>
    <name evidence="11" type="ORF">SPPG_04565</name>
</gene>
<evidence type="ECO:0000256" key="5">
    <source>
        <dbReference type="ARBA" id="ARBA00022857"/>
    </source>
</evidence>
<protein>
    <recommendedName>
        <fullName evidence="3 8">Glucose-6-phosphate 1-dehydrogenase</fullName>
        <ecNumber evidence="2 8">1.1.1.49</ecNumber>
    </recommendedName>
</protein>
<dbReference type="RefSeq" id="XP_016608271.1">
    <property type="nucleotide sequence ID" value="XM_016752801.1"/>
</dbReference>
<comment type="pathway">
    <text evidence="1 8">Carbohydrate degradation; pentose phosphate pathway; D-ribulose 5-phosphate from D-glucose 6-phosphate (oxidative stage): step 1/3.</text>
</comment>
<evidence type="ECO:0000256" key="7">
    <source>
        <dbReference type="ARBA" id="ARBA00023277"/>
    </source>
</evidence>
<dbReference type="NCBIfam" id="TIGR00871">
    <property type="entry name" value="zwf"/>
    <property type="match status" value="1"/>
</dbReference>
<keyword evidence="5 8" id="KW-0521">NADP</keyword>
<evidence type="ECO:0000259" key="10">
    <source>
        <dbReference type="Pfam" id="PF02781"/>
    </source>
</evidence>
<dbReference type="AlphaFoldDB" id="A0A0L0HGP9"/>
<dbReference type="OMA" id="TLIYDCL"/>
<keyword evidence="12" id="KW-1185">Reference proteome</keyword>
<dbReference type="EC" id="1.1.1.49" evidence="2 8"/>
<dbReference type="GO" id="GO:0006006">
    <property type="term" value="P:glucose metabolic process"/>
    <property type="evidence" value="ECO:0007669"/>
    <property type="project" value="UniProtKB-KW"/>
</dbReference>
<sequence>MNELPFRHVAIVVFGASGDLAKKMTYPALFSLMANNMLPKDRTHFIGAARSKYKMEDFHKKISSGIKQSSDQQVLSKFLEKCPYISLSAYDDGPSYQRLDSEIAKLESQSTGSGKNLRVYYIALPPSVFGDVSENLRKYAWHKEGINRIIVEKPYGKDYQSAKVLSNKLASLFTEEEVFRIDHYLGKDSVKSVLPLRFGANPFLSSTWSREHVQYVTVNFKEAFGAEGRGGYFDEFGIIRDVMQNHLMQWIILAGMERPNSLSVKDIHQAKLKFINDCRPVRPSDVIIGQYTASSKDPNKKAYKDDETVKKDSKASTFATAVLYIDNDRWRDVPFVIRCGKALDETRAELTLHYKTPPDSLFPSESGRTGTTFTIRDHPEKSHVLTATTKKPGRGFTVLNAPLSIDFSNPKYTDSYVPTAYEVLIYDAVRGDHTWFVPREEAEEAWRVWDDAIKNSESRNPLKYEYGSEGPKEEKDLLKQLGVEFETGEGRTVDVAKVIGDGGRVQTFAKEP</sequence>
<evidence type="ECO:0000256" key="3">
    <source>
        <dbReference type="ARBA" id="ARBA00020444"/>
    </source>
</evidence>
<accession>A0A0L0HGP9</accession>
<dbReference type="SUPFAM" id="SSF55347">
    <property type="entry name" value="Glyceraldehyde-3-phosphate dehydrogenase-like, C-terminal domain"/>
    <property type="match status" value="1"/>
</dbReference>
<organism evidence="11 12">
    <name type="scientific">Spizellomyces punctatus (strain DAOM BR117)</name>
    <dbReference type="NCBI Taxonomy" id="645134"/>
    <lineage>
        <taxon>Eukaryota</taxon>
        <taxon>Fungi</taxon>
        <taxon>Fungi incertae sedis</taxon>
        <taxon>Chytridiomycota</taxon>
        <taxon>Chytridiomycota incertae sedis</taxon>
        <taxon>Chytridiomycetes</taxon>
        <taxon>Spizellomycetales</taxon>
        <taxon>Spizellomycetaceae</taxon>
        <taxon>Spizellomyces</taxon>
    </lineage>
</organism>
<keyword evidence="7 8" id="KW-0119">Carbohydrate metabolism</keyword>
<dbReference type="Pfam" id="PF00479">
    <property type="entry name" value="G6PD_N"/>
    <property type="match status" value="1"/>
</dbReference>
<dbReference type="InterPro" id="IPR022674">
    <property type="entry name" value="G6P_DH_NAD-bd"/>
</dbReference>
<dbReference type="Gene3D" id="3.30.360.10">
    <property type="entry name" value="Dihydrodipicolinate Reductase, domain 2"/>
    <property type="match status" value="1"/>
</dbReference>
<evidence type="ECO:0000256" key="8">
    <source>
        <dbReference type="RuleBase" id="RU362120"/>
    </source>
</evidence>
<dbReference type="HAMAP" id="MF_00966">
    <property type="entry name" value="G6PD"/>
    <property type="match status" value="1"/>
</dbReference>
<evidence type="ECO:0000313" key="11">
    <source>
        <dbReference type="EMBL" id="KND00232.1"/>
    </source>
</evidence>
<dbReference type="InterPro" id="IPR001282">
    <property type="entry name" value="G6P_DH"/>
</dbReference>
<dbReference type="EMBL" id="KQ257456">
    <property type="protein sequence ID" value="KND00232.1"/>
    <property type="molecule type" value="Genomic_DNA"/>
</dbReference>
<dbReference type="GO" id="GO:0009051">
    <property type="term" value="P:pentose-phosphate shunt, oxidative branch"/>
    <property type="evidence" value="ECO:0007669"/>
    <property type="project" value="TreeGrafter"/>
</dbReference>
<dbReference type="GO" id="GO:0005829">
    <property type="term" value="C:cytosol"/>
    <property type="evidence" value="ECO:0007669"/>
    <property type="project" value="TreeGrafter"/>
</dbReference>
<dbReference type="InterPro" id="IPR036291">
    <property type="entry name" value="NAD(P)-bd_dom_sf"/>
</dbReference>
<dbReference type="PANTHER" id="PTHR23429:SF0">
    <property type="entry name" value="GLUCOSE-6-PHOSPHATE 1-DEHYDROGENASE"/>
    <property type="match status" value="1"/>
</dbReference>
<comment type="similarity">
    <text evidence="8">Belongs to the glucose-6-phosphate dehydrogenase family.</text>
</comment>
<dbReference type="Proteomes" id="UP000053201">
    <property type="component" value="Unassembled WGS sequence"/>
</dbReference>
<dbReference type="STRING" id="645134.A0A0L0HGP9"/>
<dbReference type="GeneID" id="27688007"/>
<evidence type="ECO:0000313" key="12">
    <source>
        <dbReference type="Proteomes" id="UP000053201"/>
    </source>
</evidence>
<dbReference type="PRINTS" id="PR00079">
    <property type="entry name" value="G6PDHDRGNASE"/>
</dbReference>